<name>A0A0E3S9Q8_9EURY</name>
<protein>
    <submittedName>
        <fullName evidence="1">Uncharacterized protein</fullName>
    </submittedName>
</protein>
<reference evidence="1 2" key="1">
    <citation type="submission" date="2014-07" db="EMBL/GenBank/DDBJ databases">
        <title>Methanogenic archaea and the global carbon cycle.</title>
        <authorList>
            <person name="Henriksen J.R."/>
            <person name="Luke J."/>
            <person name="Reinhart S."/>
            <person name="Benedict M.N."/>
            <person name="Youngblut N.D."/>
            <person name="Metcalf M.E."/>
            <person name="Whitaker R.J."/>
            <person name="Metcalf W.W."/>
        </authorList>
    </citation>
    <scope>NUCLEOTIDE SEQUENCE [LARGE SCALE GENOMIC DNA]</scope>
    <source>
        <strain evidence="1 2">Z-7289</strain>
    </source>
</reference>
<dbReference type="EMBL" id="CP009515">
    <property type="protein sequence ID" value="AKB75913.1"/>
    <property type="molecule type" value="Genomic_DNA"/>
</dbReference>
<dbReference type="HOGENOM" id="CLU_2748200_0_0_2"/>
<organism evidence="1 2">
    <name type="scientific">Methanosarcina lacustris Z-7289</name>
    <dbReference type="NCBI Taxonomy" id="1434111"/>
    <lineage>
        <taxon>Archaea</taxon>
        <taxon>Methanobacteriati</taxon>
        <taxon>Methanobacteriota</taxon>
        <taxon>Stenosarchaea group</taxon>
        <taxon>Methanomicrobia</taxon>
        <taxon>Methanosarcinales</taxon>
        <taxon>Methanosarcinaceae</taxon>
        <taxon>Methanosarcina</taxon>
    </lineage>
</organism>
<gene>
    <name evidence="1" type="ORF">MSLAZ_2652</name>
</gene>
<evidence type="ECO:0000313" key="1">
    <source>
        <dbReference type="EMBL" id="AKB75913.1"/>
    </source>
</evidence>
<dbReference type="PATRIC" id="fig|1434111.4.peg.3513"/>
<proteinExistence type="predicted"/>
<dbReference type="AlphaFoldDB" id="A0A0E3S9Q8"/>
<accession>A0A0E3S9Q8</accession>
<evidence type="ECO:0000313" key="2">
    <source>
        <dbReference type="Proteomes" id="UP000033072"/>
    </source>
</evidence>
<dbReference type="KEGG" id="mls:MSLAZ_2652"/>
<dbReference type="Proteomes" id="UP000033072">
    <property type="component" value="Chromosome"/>
</dbReference>
<keyword evidence="2" id="KW-1185">Reference proteome</keyword>
<sequence>MRLRKYNSKAEEILNHFSKDLHIARIPYNLMPGFQDLCTEPFPLLQNQTPDIVQVLEILGRFIPDGQDTQ</sequence>